<keyword evidence="4" id="KW-0808">Transferase</keyword>
<dbReference type="Gene3D" id="4.10.60.10">
    <property type="entry name" value="Zinc finger, CCHC-type"/>
    <property type="match status" value="1"/>
</dbReference>
<dbReference type="PROSITE" id="PS50216">
    <property type="entry name" value="DHHC"/>
    <property type="match status" value="1"/>
</dbReference>
<evidence type="ECO:0000256" key="4">
    <source>
        <dbReference type="ARBA" id="ARBA00022679"/>
    </source>
</evidence>
<dbReference type="GO" id="GO:0008270">
    <property type="term" value="F:zinc ion binding"/>
    <property type="evidence" value="ECO:0007669"/>
    <property type="project" value="UniProtKB-KW"/>
</dbReference>
<dbReference type="OrthoDB" id="431817at2759"/>
<dbReference type="EMBL" id="CVRI01000054">
    <property type="protein sequence ID" value="CRL00580.1"/>
    <property type="molecule type" value="Genomic_DNA"/>
</dbReference>
<accession>A0A1J1ILY9</accession>
<sequence>MTAQKKGVEIPIQSLEFNPKCRHGPTILFSVKNSDKKYFSCSCQRDHECFYMDFNTFSKKNLNDICTDDNQLNGKKFNSAENNKTESFNVSYSELLALVPSQRTYCKTCEIFTKIVSAHKTHKYIEDISDKLLKEPSLFLPQLDNDTFNAQYFFDSKTLQFINKVFEDLKFQKIVCLGAPRLHDFFRSKEHHSVKTILLDIDKRFKTFNYSEDFIHYNMLNHFFFDGMEDEEKLIKFLKDDDQIRSNICLFTDPPFAARTELLTWTIRQISNMYNKANCYHKVLPILWVFPYFNELHIKKEMPEMEMLDFQVTYMNHKAFREGFKGRKAGSPIRIFTNIEPKYIKYPENFKDYRFCNSCKKFVSISNVHCNICKACPSKNGSTYRHCTICILCVKPNYIHCPKCNRCVPKVDHDCSTYQQHQTCWLCDQKGHVETFCRLNKNNKKGKLGKCFTCKIKKFHNVRNCPLKKMNKFN</sequence>
<dbReference type="InterPro" id="IPR017921">
    <property type="entry name" value="Znf_CTCHY"/>
</dbReference>
<dbReference type="STRING" id="568069.A0A1J1ILY9"/>
<dbReference type="InterPro" id="IPR039846">
    <property type="entry name" value="ZCCHC4"/>
</dbReference>
<dbReference type="PANTHER" id="PTHR13493:SF3">
    <property type="entry name" value="RRNA N6-ADENOSINE-METHYLTRANSFERASE ZCCHC4"/>
    <property type="match status" value="1"/>
</dbReference>
<protein>
    <submittedName>
        <fullName evidence="7">CLUMA_CG013840, isoform A</fullName>
    </submittedName>
</protein>
<keyword evidence="5" id="KW-0862">Zinc</keyword>
<keyword evidence="3" id="KW-0489">Methyltransferase</keyword>
<proteinExistence type="predicted"/>
<dbReference type="Proteomes" id="UP000183832">
    <property type="component" value="Unassembled WGS sequence"/>
</dbReference>
<dbReference type="AlphaFoldDB" id="A0A1J1ILY9"/>
<dbReference type="PROSITE" id="PS51270">
    <property type="entry name" value="ZF_CTCHY"/>
    <property type="match status" value="1"/>
</dbReference>
<organism evidence="7 8">
    <name type="scientific">Clunio marinus</name>
    <dbReference type="NCBI Taxonomy" id="568069"/>
    <lineage>
        <taxon>Eukaryota</taxon>
        <taxon>Metazoa</taxon>
        <taxon>Ecdysozoa</taxon>
        <taxon>Arthropoda</taxon>
        <taxon>Hexapoda</taxon>
        <taxon>Insecta</taxon>
        <taxon>Pterygota</taxon>
        <taxon>Neoptera</taxon>
        <taxon>Endopterygota</taxon>
        <taxon>Diptera</taxon>
        <taxon>Nematocera</taxon>
        <taxon>Chironomoidea</taxon>
        <taxon>Chironomidae</taxon>
        <taxon>Clunio</taxon>
    </lineage>
</organism>
<gene>
    <name evidence="7" type="ORF">CLUMA_CG013840</name>
</gene>
<evidence type="ECO:0000313" key="7">
    <source>
        <dbReference type="EMBL" id="CRL00580.1"/>
    </source>
</evidence>
<evidence type="ECO:0000313" key="8">
    <source>
        <dbReference type="Proteomes" id="UP000183832"/>
    </source>
</evidence>
<name>A0A1J1ILY9_9DIPT</name>
<dbReference type="Pfam" id="PF10237">
    <property type="entry name" value="N6-adenineMlase"/>
    <property type="match status" value="1"/>
</dbReference>
<dbReference type="InterPro" id="IPR041370">
    <property type="entry name" value="Mlase_EEF1AKMT1/ZCCHC4"/>
</dbReference>
<evidence type="ECO:0000259" key="6">
    <source>
        <dbReference type="PROSITE" id="PS51270"/>
    </source>
</evidence>
<dbReference type="PANTHER" id="PTHR13493">
    <property type="entry name" value="ZINC FINGER CCHC DOMAIN-CONTAINING"/>
    <property type="match status" value="1"/>
</dbReference>
<evidence type="ECO:0000256" key="1">
    <source>
        <dbReference type="ARBA" id="ARBA00004496"/>
    </source>
</evidence>
<dbReference type="GO" id="GO:0008988">
    <property type="term" value="F:rRNA (adenine-N6-)-methyltransferase activity"/>
    <property type="evidence" value="ECO:0007669"/>
    <property type="project" value="InterPro"/>
</dbReference>
<keyword evidence="5" id="KW-0479">Metal-binding</keyword>
<evidence type="ECO:0000256" key="3">
    <source>
        <dbReference type="ARBA" id="ARBA00022603"/>
    </source>
</evidence>
<dbReference type="GO" id="GO:0005730">
    <property type="term" value="C:nucleolus"/>
    <property type="evidence" value="ECO:0007669"/>
    <property type="project" value="TreeGrafter"/>
</dbReference>
<dbReference type="GO" id="GO:0005737">
    <property type="term" value="C:cytoplasm"/>
    <property type="evidence" value="ECO:0007669"/>
    <property type="project" value="UniProtKB-SubCell"/>
</dbReference>
<keyword evidence="5" id="KW-0863">Zinc-finger</keyword>
<evidence type="ECO:0000256" key="2">
    <source>
        <dbReference type="ARBA" id="ARBA00022490"/>
    </source>
</evidence>
<reference evidence="7 8" key="1">
    <citation type="submission" date="2015-04" db="EMBL/GenBank/DDBJ databases">
        <authorList>
            <person name="Syromyatnikov M.Y."/>
            <person name="Popov V.N."/>
        </authorList>
    </citation>
    <scope>NUCLEOTIDE SEQUENCE [LARGE SCALE GENOMIC DNA]</scope>
</reference>
<keyword evidence="8" id="KW-1185">Reference proteome</keyword>
<keyword evidence="2" id="KW-0963">Cytoplasm</keyword>
<comment type="subcellular location">
    <subcellularLocation>
        <location evidence="1">Cytoplasm</location>
    </subcellularLocation>
</comment>
<feature type="domain" description="CTCHY-type" evidence="6">
    <location>
        <begin position="351"/>
        <end position="415"/>
    </location>
</feature>
<evidence type="ECO:0000256" key="5">
    <source>
        <dbReference type="PROSITE-ProRule" id="PRU00965"/>
    </source>
</evidence>